<evidence type="ECO:0000313" key="2">
    <source>
        <dbReference type="Proteomes" id="UP000186817"/>
    </source>
</evidence>
<organism evidence="1 2">
    <name type="scientific">Symbiodinium microadriaticum</name>
    <name type="common">Dinoflagellate</name>
    <name type="synonym">Zooxanthella microadriatica</name>
    <dbReference type="NCBI Taxonomy" id="2951"/>
    <lineage>
        <taxon>Eukaryota</taxon>
        <taxon>Sar</taxon>
        <taxon>Alveolata</taxon>
        <taxon>Dinophyceae</taxon>
        <taxon>Suessiales</taxon>
        <taxon>Symbiodiniaceae</taxon>
        <taxon>Symbiodinium</taxon>
    </lineage>
</organism>
<reference evidence="1 2" key="1">
    <citation type="submission" date="2016-02" db="EMBL/GenBank/DDBJ databases">
        <title>Genome analysis of coral dinoflagellate symbionts highlights evolutionary adaptations to a symbiotic lifestyle.</title>
        <authorList>
            <person name="Aranda M."/>
            <person name="Li Y."/>
            <person name="Liew Y.J."/>
            <person name="Baumgarten S."/>
            <person name="Simakov O."/>
            <person name="Wilson M."/>
            <person name="Piel J."/>
            <person name="Ashoor H."/>
            <person name="Bougouffa S."/>
            <person name="Bajic V.B."/>
            <person name="Ryu T."/>
            <person name="Ravasi T."/>
            <person name="Bayer T."/>
            <person name="Micklem G."/>
            <person name="Kim H."/>
            <person name="Bhak J."/>
            <person name="Lajeunesse T.C."/>
            <person name="Voolstra C.R."/>
        </authorList>
    </citation>
    <scope>NUCLEOTIDE SEQUENCE [LARGE SCALE GENOMIC DNA]</scope>
    <source>
        <strain evidence="1 2">CCMP2467</strain>
    </source>
</reference>
<feature type="non-terminal residue" evidence="1">
    <location>
        <position position="1"/>
    </location>
</feature>
<comment type="caution">
    <text evidence="1">The sequence shown here is derived from an EMBL/GenBank/DDBJ whole genome shotgun (WGS) entry which is preliminary data.</text>
</comment>
<evidence type="ECO:0000313" key="1">
    <source>
        <dbReference type="EMBL" id="OLP21186.1"/>
    </source>
</evidence>
<dbReference type="AlphaFoldDB" id="A0A1Q8ZJR1"/>
<keyword evidence="2" id="KW-1185">Reference proteome</keyword>
<accession>A0A1Q8ZJR1</accession>
<dbReference type="Proteomes" id="UP000186817">
    <property type="component" value="Unassembled WGS sequence"/>
</dbReference>
<protein>
    <submittedName>
        <fullName evidence="1">Uncharacterized protein</fullName>
    </submittedName>
</protein>
<proteinExistence type="predicted"/>
<gene>
    <name evidence="1" type="ORF">AK812_SmicGene48970</name>
</gene>
<feature type="non-terminal residue" evidence="1">
    <location>
        <position position="61"/>
    </location>
</feature>
<name>A0A1Q8ZJR1_SYMMI</name>
<dbReference type="EMBL" id="LSRX01009419">
    <property type="protein sequence ID" value="OLP21186.1"/>
    <property type="molecule type" value="Genomic_DNA"/>
</dbReference>
<sequence length="61" mass="6194">SGAGIVQGEWNDWSSGTRAAVGAVEGRRAFSRSCRCGSGCGQGGQGQALGAVRDLLWLLGL</sequence>